<dbReference type="Proteomes" id="UP000260812">
    <property type="component" value="Unassembled WGS sequence"/>
</dbReference>
<dbReference type="GeneID" id="97987792"/>
<name>A0A3E3I3T8_9FIRM</name>
<feature type="domain" description="Transposase (putative) YhgA-like" evidence="1">
    <location>
        <begin position="67"/>
        <end position="189"/>
    </location>
</feature>
<evidence type="ECO:0000313" key="2">
    <source>
        <dbReference type="EMBL" id="RGE59748.1"/>
    </source>
</evidence>
<keyword evidence="3" id="KW-1185">Reference proteome</keyword>
<reference evidence="2" key="1">
    <citation type="submission" date="2018-08" db="EMBL/GenBank/DDBJ databases">
        <title>A genome reference for cultivated species of the human gut microbiota.</title>
        <authorList>
            <person name="Zou Y."/>
            <person name="Xue W."/>
            <person name="Luo G."/>
        </authorList>
    </citation>
    <scope>NUCLEOTIDE SEQUENCE [LARGE SCALE GENOMIC DNA]</scope>
    <source>
        <strain evidence="2">TF05-5AC</strain>
    </source>
</reference>
<gene>
    <name evidence="2" type="ORF">DXC51_13150</name>
</gene>
<dbReference type="Pfam" id="PF04754">
    <property type="entry name" value="Transposase_31"/>
    <property type="match status" value="1"/>
</dbReference>
<dbReference type="RefSeq" id="WP_021635095.1">
    <property type="nucleotide sequence ID" value="NZ_CANNOQ010000146.1"/>
</dbReference>
<proteinExistence type="predicted"/>
<dbReference type="AlphaFoldDB" id="A0A3E3I3T8"/>
<comment type="caution">
    <text evidence="2">The sequence shown here is derived from an EMBL/GenBank/DDBJ whole genome shotgun (WGS) entry which is preliminary data.</text>
</comment>
<dbReference type="EMBL" id="QVLV01000008">
    <property type="protein sequence ID" value="RGE59748.1"/>
    <property type="molecule type" value="Genomic_DNA"/>
</dbReference>
<accession>A0A3E3I3T8</accession>
<organism evidence="2 3">
    <name type="scientific">Eisenbergiella massiliensis</name>
    <dbReference type="NCBI Taxonomy" id="1720294"/>
    <lineage>
        <taxon>Bacteria</taxon>
        <taxon>Bacillati</taxon>
        <taxon>Bacillota</taxon>
        <taxon>Clostridia</taxon>
        <taxon>Lachnospirales</taxon>
        <taxon>Lachnospiraceae</taxon>
        <taxon>Eisenbergiella</taxon>
    </lineage>
</organism>
<dbReference type="InterPro" id="IPR006842">
    <property type="entry name" value="Transposase_31"/>
</dbReference>
<protein>
    <recommendedName>
        <fullName evidence="1">Transposase (putative) YhgA-like domain-containing protein</fullName>
    </recommendedName>
</protein>
<evidence type="ECO:0000259" key="1">
    <source>
        <dbReference type="Pfam" id="PF04754"/>
    </source>
</evidence>
<evidence type="ECO:0000313" key="3">
    <source>
        <dbReference type="Proteomes" id="UP000260812"/>
    </source>
</evidence>
<sequence length="317" mass="36611">MQREKGLDIRVKQQLRKPVIFCDLINGGLFCGEQRLHPEMLQRMPEILNYSEEQTEREYRSYERIPDVVYAAGAGEGYLVLMDENQNCTDYAMPLRNMFDTAIAYMQQKKTIEKAHKEAKDLKTGGEYLSGFAKQDRLHPVIFLTFYHGEEPWKGGSSLHDILKFPEGLEDMKQFCPDFRMNLIHAWNVNPENFRTGLRAVFELLPVAADRKGLKDYVKGHTEHFGNLTEEECDLLEVFIGMKKLGKGERETYRNENGGYNMCTALMDIREEGIAAGESALSKLARLMQADGREKEFFECCGNDKKRKKLYKEYGII</sequence>